<gene>
    <name evidence="1" type="ORF">L211DRAFT_844087</name>
</gene>
<sequence length="79" mass="8771">SDDPALLYIRTYPVSSFWALRAISTRTRMCAQLGPSLVIVISLAPILPCSDNIAMVTSSPLTLRYLYLTIYVVISEEGY</sequence>
<proteinExistence type="predicted"/>
<accession>A0A3N4L5E3</accession>
<evidence type="ECO:0000313" key="1">
    <source>
        <dbReference type="EMBL" id="RPB18073.1"/>
    </source>
</evidence>
<dbReference type="EMBL" id="ML121709">
    <property type="protein sequence ID" value="RPB18073.1"/>
    <property type="molecule type" value="Genomic_DNA"/>
</dbReference>
<dbReference type="Proteomes" id="UP000267821">
    <property type="component" value="Unassembled WGS sequence"/>
</dbReference>
<keyword evidence="2" id="KW-1185">Reference proteome</keyword>
<organism evidence="1 2">
    <name type="scientific">Terfezia boudieri ATCC MYA-4762</name>
    <dbReference type="NCBI Taxonomy" id="1051890"/>
    <lineage>
        <taxon>Eukaryota</taxon>
        <taxon>Fungi</taxon>
        <taxon>Dikarya</taxon>
        <taxon>Ascomycota</taxon>
        <taxon>Pezizomycotina</taxon>
        <taxon>Pezizomycetes</taxon>
        <taxon>Pezizales</taxon>
        <taxon>Pezizaceae</taxon>
        <taxon>Terfezia</taxon>
    </lineage>
</organism>
<evidence type="ECO:0000313" key="2">
    <source>
        <dbReference type="Proteomes" id="UP000267821"/>
    </source>
</evidence>
<dbReference type="InParanoid" id="A0A3N4L5E3"/>
<protein>
    <submittedName>
        <fullName evidence="1">Uncharacterized protein</fullName>
    </submittedName>
</protein>
<dbReference type="AlphaFoldDB" id="A0A3N4L5E3"/>
<name>A0A3N4L5E3_9PEZI</name>
<reference evidence="1 2" key="1">
    <citation type="journal article" date="2018" name="Nat. Ecol. Evol.">
        <title>Pezizomycetes genomes reveal the molecular basis of ectomycorrhizal truffle lifestyle.</title>
        <authorList>
            <person name="Murat C."/>
            <person name="Payen T."/>
            <person name="Noel B."/>
            <person name="Kuo A."/>
            <person name="Morin E."/>
            <person name="Chen J."/>
            <person name="Kohler A."/>
            <person name="Krizsan K."/>
            <person name="Balestrini R."/>
            <person name="Da Silva C."/>
            <person name="Montanini B."/>
            <person name="Hainaut M."/>
            <person name="Levati E."/>
            <person name="Barry K.W."/>
            <person name="Belfiori B."/>
            <person name="Cichocki N."/>
            <person name="Clum A."/>
            <person name="Dockter R.B."/>
            <person name="Fauchery L."/>
            <person name="Guy J."/>
            <person name="Iotti M."/>
            <person name="Le Tacon F."/>
            <person name="Lindquist E.A."/>
            <person name="Lipzen A."/>
            <person name="Malagnac F."/>
            <person name="Mello A."/>
            <person name="Molinier V."/>
            <person name="Miyauchi S."/>
            <person name="Poulain J."/>
            <person name="Riccioni C."/>
            <person name="Rubini A."/>
            <person name="Sitrit Y."/>
            <person name="Splivallo R."/>
            <person name="Traeger S."/>
            <person name="Wang M."/>
            <person name="Zifcakova L."/>
            <person name="Wipf D."/>
            <person name="Zambonelli A."/>
            <person name="Paolocci F."/>
            <person name="Nowrousian M."/>
            <person name="Ottonello S."/>
            <person name="Baldrian P."/>
            <person name="Spatafora J.W."/>
            <person name="Henrissat B."/>
            <person name="Nagy L.G."/>
            <person name="Aury J.M."/>
            <person name="Wincker P."/>
            <person name="Grigoriev I.V."/>
            <person name="Bonfante P."/>
            <person name="Martin F.M."/>
        </authorList>
    </citation>
    <scope>NUCLEOTIDE SEQUENCE [LARGE SCALE GENOMIC DNA]</scope>
    <source>
        <strain evidence="1 2">ATCC MYA-4762</strain>
    </source>
</reference>
<feature type="non-terminal residue" evidence="1">
    <location>
        <position position="1"/>
    </location>
</feature>